<accession>A0A3B0XW23</accession>
<name>A0A3B0XW23_9ZZZZ</name>
<evidence type="ECO:0000313" key="1">
    <source>
        <dbReference type="EMBL" id="VAW72565.1"/>
    </source>
</evidence>
<protein>
    <submittedName>
        <fullName evidence="1">Uncharacterized protein</fullName>
    </submittedName>
</protein>
<reference evidence="1" key="1">
    <citation type="submission" date="2018-06" db="EMBL/GenBank/DDBJ databases">
        <authorList>
            <person name="Zhirakovskaya E."/>
        </authorList>
    </citation>
    <scope>NUCLEOTIDE SEQUENCE</scope>
</reference>
<dbReference type="AlphaFoldDB" id="A0A3B0XW23"/>
<sequence length="517" mass="56942">MIDAQGENGVRSDECVGGVHISLFDLEQQQLQLTDNQGASQLIDLRTGGKNVLSLLLDNDLSYAELLYDLTGPAFEELARFSADRELIFSIGGEEALATVTPGGTVRFNNPAHINLLDGVDLLTIRLYQSNDMANVLWEYALSDSQIILHSIAQGSPENGKRAVESQVTDEYFFSALGNKKVFVNVAGYGAKDTVKLLSVEGNAFTTQPAIDQEVVFNSGYAKFVFNGGDGVVPDPVSPNKRVKVSFLITPDSQDNAKPSPFTLTTSVIIKNNSNTPLKELLEGVSVWSKTAIPTGLATAEKEKYIGKTEGATTDKQYIDYAQYMMNMITIPLIKDIKETNIKYSISPDGIYGVESESLLKALMDDNFVVSTTPPVPGFAGEELAVKQLISHFDNESKGVVLPKTEGYRTLRKLLQDYQDDNFSQTFSALDTLEKVIDAELDPINAPTLSYNDYRYRIITPEAMRGLNLNAEEGRTIAFDNAFIDKDLGIYELYQSYDWDGDGVSNLAEVEKCRAWI</sequence>
<dbReference type="EMBL" id="UOFJ01000672">
    <property type="protein sequence ID" value="VAW72565.1"/>
    <property type="molecule type" value="Genomic_DNA"/>
</dbReference>
<proteinExistence type="predicted"/>
<organism evidence="1">
    <name type="scientific">hydrothermal vent metagenome</name>
    <dbReference type="NCBI Taxonomy" id="652676"/>
    <lineage>
        <taxon>unclassified sequences</taxon>
        <taxon>metagenomes</taxon>
        <taxon>ecological metagenomes</taxon>
    </lineage>
</organism>
<gene>
    <name evidence="1" type="ORF">MNBD_GAMMA10-957</name>
</gene>